<feature type="region of interest" description="Disordered" evidence="2">
    <location>
        <begin position="723"/>
        <end position="746"/>
    </location>
</feature>
<evidence type="ECO:0000256" key="1">
    <source>
        <dbReference type="ARBA" id="ARBA00010139"/>
    </source>
</evidence>
<gene>
    <name evidence="3" type="ORF">AAE3_LOCUS11474</name>
</gene>
<feature type="compositionally biased region" description="Basic and acidic residues" evidence="2">
    <location>
        <begin position="736"/>
        <end position="746"/>
    </location>
</feature>
<dbReference type="OrthoDB" id="66881at2759"/>
<dbReference type="SUPFAM" id="SSF51905">
    <property type="entry name" value="FAD/NAD(P)-binding domain"/>
    <property type="match status" value="2"/>
</dbReference>
<dbReference type="PANTHER" id="PTHR42877">
    <property type="entry name" value="L-ORNITHINE N(5)-MONOOXYGENASE-RELATED"/>
    <property type="match status" value="1"/>
</dbReference>
<keyword evidence="4" id="KW-1185">Reference proteome</keyword>
<evidence type="ECO:0008006" key="5">
    <source>
        <dbReference type="Google" id="ProtNLM"/>
    </source>
</evidence>
<evidence type="ECO:0000313" key="4">
    <source>
        <dbReference type="Proteomes" id="UP000467700"/>
    </source>
</evidence>
<dbReference type="Pfam" id="PF13450">
    <property type="entry name" value="NAD_binding_8"/>
    <property type="match status" value="1"/>
</dbReference>
<dbReference type="AlphaFoldDB" id="A0A8S0XZ29"/>
<evidence type="ECO:0000313" key="3">
    <source>
        <dbReference type="EMBL" id="CAA7269231.1"/>
    </source>
</evidence>
<evidence type="ECO:0000256" key="2">
    <source>
        <dbReference type="SAM" id="MobiDB-lite"/>
    </source>
</evidence>
<dbReference type="Gene3D" id="3.50.50.60">
    <property type="entry name" value="FAD/NAD(P)-binding domain"/>
    <property type="match status" value="2"/>
</dbReference>
<dbReference type="Proteomes" id="UP000467700">
    <property type="component" value="Unassembled WGS sequence"/>
</dbReference>
<dbReference type="PANTHER" id="PTHR42877:SF8">
    <property type="entry name" value="MONOOXYGENASE"/>
    <property type="match status" value="1"/>
</dbReference>
<proteinExistence type="inferred from homology"/>
<accession>A0A8S0XZ29</accession>
<dbReference type="InterPro" id="IPR036188">
    <property type="entry name" value="FAD/NAD-bd_sf"/>
</dbReference>
<comment type="caution">
    <text evidence="3">The sequence shown here is derived from an EMBL/GenBank/DDBJ whole genome shotgun (WGS) entry which is preliminary data.</text>
</comment>
<name>A0A8S0XZ29_CYCAE</name>
<dbReference type="EMBL" id="CACVBS010000076">
    <property type="protein sequence ID" value="CAA7269231.1"/>
    <property type="molecule type" value="Genomic_DNA"/>
</dbReference>
<sequence>MSFKFTLSRWSLLESEKLEQLPHRHVDAGWSARWNSPTVQSTLKCNEIPLPHRPSKFLLSLQRLGVDVDIRVSVKVWALQAVHYLPRVLSPAVSMCQLPEQNSKPTDSYLRLQMIVPSSNSSFAHDVLRFLPRRIDITPVIPNACRRGPWEWYIYQGESTTSSLKLAAQTPNMPSNPRTPLVDHPLLHKPIHHERHLKVVCIGAGASGLLLAYKLQRSFENFELILYEKNPIVSGTWYENKYPGCACDVASHTYTWSFEPSTTWSSVYAGSDEIFNYFKSFMQKYNLEKFCKFNHQVTKACWNDTMAKWDLEITDLKNGKTVHDSCDILVNGCGILNAWRWPDIPGLEKYKGPLLHTAKWDSSINLTGQHVGLIGNGSSGIQVLPAIHPIVSKVTTFIRSPTWVSPSHNIIQHVYTEEERREFETSPGALLRYRKMLESSLNNVFPMFIADSDIQKSVYDGMAQMMKDKLDDEALAQLVIPKWAVGCRRITPGPGYLETLVSEKVQVAFGGIQEVTERGCVCDGQEYPVDVLVCATGFDTSYQPRFPLIGLNDKNLADVWAEEPKAYFGIAAHGFPNYFTFLGPNSPVGNGPVLIGIEAQADYILKMIDRWQTENIHSFSPKAEAVEDFVAFKDNFMKQTVWEQGCKSWYKKGGSGKNVALWPGSTLHYLEAMAEPRFEDWDIKYMGNRFTFLGNGFSQTETDLTADWAYYIREQDGSPFLSRGKRRKEVTSSGTLEREGASPRWL</sequence>
<organism evidence="3 4">
    <name type="scientific">Cyclocybe aegerita</name>
    <name type="common">Black poplar mushroom</name>
    <name type="synonym">Agrocybe aegerita</name>
    <dbReference type="NCBI Taxonomy" id="1973307"/>
    <lineage>
        <taxon>Eukaryota</taxon>
        <taxon>Fungi</taxon>
        <taxon>Dikarya</taxon>
        <taxon>Basidiomycota</taxon>
        <taxon>Agaricomycotina</taxon>
        <taxon>Agaricomycetes</taxon>
        <taxon>Agaricomycetidae</taxon>
        <taxon>Agaricales</taxon>
        <taxon>Agaricineae</taxon>
        <taxon>Bolbitiaceae</taxon>
        <taxon>Cyclocybe</taxon>
    </lineage>
</organism>
<comment type="similarity">
    <text evidence="1">Belongs to the FAD-binding monooxygenase family.</text>
</comment>
<reference evidence="3 4" key="1">
    <citation type="submission" date="2020-01" db="EMBL/GenBank/DDBJ databases">
        <authorList>
            <person name="Gupta K D."/>
        </authorList>
    </citation>
    <scope>NUCLEOTIDE SEQUENCE [LARGE SCALE GENOMIC DNA]</scope>
</reference>
<protein>
    <recommendedName>
        <fullName evidence="5">Sterigmatocystin biosynthesis monooxygenase stcW</fullName>
    </recommendedName>
</protein>
<dbReference type="InterPro" id="IPR051209">
    <property type="entry name" value="FAD-bind_Monooxygenase_sf"/>
</dbReference>